<keyword evidence="3 5" id="KW-0067">ATP-binding</keyword>
<sequence length="327" mass="35410">MGREPAKGGLEGLRLERVSKSYGETPVLEDFSLEVPVGQVCCLLGPSGCGKTTALRITTGLLEPDRGGIFLGGRDISPLPPGRRNIGMVFQNYALFPHLDVAENVAYGLRRRKLRESEIDEKVSTILELVRLEGYGGRKVSEISGGQQQRVALARALVVEPELLLLDEPLSNLDARLRSDLREDLRSVLERLGVTTVFVTHDQEEAMGIADRIVVMNAGKIEQQGSPEELYRRPSTPFVADFLGRVNRVILPNLGEVSLRPEAIKLVPSGEGALSGRVSKRTFMGPSVRYSVVLESGETLTVEAAGDGPGVGEPVGLSFPPESILAF</sequence>
<dbReference type="SMART" id="SM00382">
    <property type="entry name" value="AAA"/>
    <property type="match status" value="1"/>
</dbReference>
<dbReference type="Pfam" id="PF00005">
    <property type="entry name" value="ABC_tran"/>
    <property type="match status" value="1"/>
</dbReference>
<dbReference type="GO" id="GO:0005524">
    <property type="term" value="F:ATP binding"/>
    <property type="evidence" value="ECO:0007669"/>
    <property type="project" value="UniProtKB-KW"/>
</dbReference>
<dbReference type="GO" id="GO:0022857">
    <property type="term" value="F:transmembrane transporter activity"/>
    <property type="evidence" value="ECO:0007669"/>
    <property type="project" value="InterPro"/>
</dbReference>
<dbReference type="InterPro" id="IPR003593">
    <property type="entry name" value="AAA+_ATPase"/>
</dbReference>
<dbReference type="GO" id="GO:0015697">
    <property type="term" value="P:quaternary ammonium group transport"/>
    <property type="evidence" value="ECO:0007669"/>
    <property type="project" value="UniProtKB-ARBA"/>
</dbReference>
<dbReference type="PROSITE" id="PS00211">
    <property type="entry name" value="ABC_TRANSPORTER_1"/>
    <property type="match status" value="1"/>
</dbReference>
<evidence type="ECO:0000256" key="3">
    <source>
        <dbReference type="ARBA" id="ARBA00022840"/>
    </source>
</evidence>
<evidence type="ECO:0000256" key="2">
    <source>
        <dbReference type="ARBA" id="ARBA00022741"/>
    </source>
</evidence>
<dbReference type="RefSeq" id="WP_085543675.1">
    <property type="nucleotide sequence ID" value="NZ_FXBB01000002.1"/>
</dbReference>
<name>A0A1X7IHX0_9BACT</name>
<evidence type="ECO:0000259" key="4">
    <source>
        <dbReference type="PROSITE" id="PS50893"/>
    </source>
</evidence>
<keyword evidence="6" id="KW-1185">Reference proteome</keyword>
<evidence type="ECO:0000256" key="1">
    <source>
        <dbReference type="ARBA" id="ARBA00022448"/>
    </source>
</evidence>
<reference evidence="6" key="1">
    <citation type="submission" date="2017-04" db="EMBL/GenBank/DDBJ databases">
        <authorList>
            <person name="Varghese N."/>
            <person name="Submissions S."/>
        </authorList>
    </citation>
    <scope>NUCLEOTIDE SEQUENCE [LARGE SCALE GENOMIC DNA]</scope>
    <source>
        <strain evidence="6">USBA 82</strain>
    </source>
</reference>
<dbReference type="PANTHER" id="PTHR42781:SF4">
    <property type="entry name" value="SPERMIDINE_PUTRESCINE IMPORT ATP-BINDING PROTEIN POTA"/>
    <property type="match status" value="1"/>
</dbReference>
<dbReference type="OrthoDB" id="25822at2"/>
<proteinExistence type="predicted"/>
<keyword evidence="1" id="KW-0813">Transport</keyword>
<protein>
    <submittedName>
        <fullName evidence="5">Iron(III) transport system ATP-binding protein/putative spermidine/putrescine transport system ATP-binding protein</fullName>
    </submittedName>
</protein>
<organism evidence="5 6">
    <name type="scientific">Dethiosulfovibrio salsuginis</name>
    <dbReference type="NCBI Taxonomy" id="561720"/>
    <lineage>
        <taxon>Bacteria</taxon>
        <taxon>Thermotogati</taxon>
        <taxon>Synergistota</taxon>
        <taxon>Synergistia</taxon>
        <taxon>Synergistales</taxon>
        <taxon>Dethiosulfovibrionaceae</taxon>
        <taxon>Dethiosulfovibrio</taxon>
    </lineage>
</organism>
<gene>
    <name evidence="5" type="ORF">SAMN06275492_10254</name>
</gene>
<evidence type="ECO:0000313" key="6">
    <source>
        <dbReference type="Proteomes" id="UP000193355"/>
    </source>
</evidence>
<dbReference type="InterPro" id="IPR017871">
    <property type="entry name" value="ABC_transporter-like_CS"/>
</dbReference>
<dbReference type="EMBL" id="FXBB01000002">
    <property type="protein sequence ID" value="SMG14014.1"/>
    <property type="molecule type" value="Genomic_DNA"/>
</dbReference>
<feature type="domain" description="ABC transporter" evidence="4">
    <location>
        <begin position="13"/>
        <end position="243"/>
    </location>
</feature>
<dbReference type="AlphaFoldDB" id="A0A1X7IHX0"/>
<dbReference type="SUPFAM" id="SSF52540">
    <property type="entry name" value="P-loop containing nucleoside triphosphate hydrolases"/>
    <property type="match status" value="1"/>
</dbReference>
<dbReference type="PANTHER" id="PTHR42781">
    <property type="entry name" value="SPERMIDINE/PUTRESCINE IMPORT ATP-BINDING PROTEIN POTA"/>
    <property type="match status" value="1"/>
</dbReference>
<accession>A0A1X7IHX0</accession>
<dbReference type="InterPro" id="IPR003439">
    <property type="entry name" value="ABC_transporter-like_ATP-bd"/>
</dbReference>
<dbReference type="InterPro" id="IPR013611">
    <property type="entry name" value="Transp-assoc_OB_typ2"/>
</dbReference>
<dbReference type="PROSITE" id="PS50893">
    <property type="entry name" value="ABC_TRANSPORTER_2"/>
    <property type="match status" value="1"/>
</dbReference>
<dbReference type="Pfam" id="PF08402">
    <property type="entry name" value="TOBE_2"/>
    <property type="match status" value="1"/>
</dbReference>
<dbReference type="GO" id="GO:0043190">
    <property type="term" value="C:ATP-binding cassette (ABC) transporter complex"/>
    <property type="evidence" value="ECO:0007669"/>
    <property type="project" value="InterPro"/>
</dbReference>
<keyword evidence="2" id="KW-0547">Nucleotide-binding</keyword>
<dbReference type="InterPro" id="IPR008995">
    <property type="entry name" value="Mo/tungstate-bd_C_term_dom"/>
</dbReference>
<dbReference type="Proteomes" id="UP000193355">
    <property type="component" value="Unassembled WGS sequence"/>
</dbReference>
<dbReference type="Gene3D" id="3.40.50.300">
    <property type="entry name" value="P-loop containing nucleotide triphosphate hydrolases"/>
    <property type="match status" value="1"/>
</dbReference>
<dbReference type="InterPro" id="IPR027417">
    <property type="entry name" value="P-loop_NTPase"/>
</dbReference>
<dbReference type="InterPro" id="IPR050093">
    <property type="entry name" value="ABC_SmlMolc_Importer"/>
</dbReference>
<dbReference type="GO" id="GO:0016887">
    <property type="term" value="F:ATP hydrolysis activity"/>
    <property type="evidence" value="ECO:0007669"/>
    <property type="project" value="InterPro"/>
</dbReference>
<dbReference type="STRING" id="561720.SAMN06275492_10254"/>
<evidence type="ECO:0000313" key="5">
    <source>
        <dbReference type="EMBL" id="SMG14014.1"/>
    </source>
</evidence>
<dbReference type="SUPFAM" id="SSF50331">
    <property type="entry name" value="MOP-like"/>
    <property type="match status" value="1"/>
</dbReference>
<dbReference type="FunFam" id="3.40.50.300:FF:000425">
    <property type="entry name" value="Probable ABC transporter, ATP-binding subunit"/>
    <property type="match status" value="1"/>
</dbReference>